<dbReference type="PANTHER" id="PTHR31375">
    <property type="match status" value="1"/>
</dbReference>
<dbReference type="PROSITE" id="PS00502">
    <property type="entry name" value="POLYGALACTURONASE"/>
    <property type="match status" value="1"/>
</dbReference>
<evidence type="ECO:0000256" key="3">
    <source>
        <dbReference type="ARBA" id="ARBA00022512"/>
    </source>
</evidence>
<dbReference type="GO" id="GO:0004650">
    <property type="term" value="F:polygalacturonase activity"/>
    <property type="evidence" value="ECO:0007669"/>
    <property type="project" value="InterPro"/>
</dbReference>
<dbReference type="InterPro" id="IPR012334">
    <property type="entry name" value="Pectin_lyas_fold"/>
</dbReference>
<name>A0A348HEQ6_9GAMM</name>
<accession>A0A348HEQ6</accession>
<organism evidence="9 10">
    <name type="scientific">Zymobacter palmae</name>
    <dbReference type="NCBI Taxonomy" id="33074"/>
    <lineage>
        <taxon>Bacteria</taxon>
        <taxon>Pseudomonadati</taxon>
        <taxon>Pseudomonadota</taxon>
        <taxon>Gammaproteobacteria</taxon>
        <taxon>Oceanospirillales</taxon>
        <taxon>Halomonadaceae</taxon>
        <taxon>Zymobacter group</taxon>
        <taxon>Zymobacter</taxon>
    </lineage>
</organism>
<dbReference type="InterPro" id="IPR011050">
    <property type="entry name" value="Pectin_lyase_fold/virulence"/>
</dbReference>
<comment type="subcellular location">
    <subcellularLocation>
        <location evidence="1">Secreted</location>
        <location evidence="1">Cell wall</location>
    </subcellularLocation>
</comment>
<protein>
    <submittedName>
        <fullName evidence="9">Endo polygalacturonase</fullName>
    </submittedName>
</protein>
<dbReference type="Gene3D" id="2.160.20.10">
    <property type="entry name" value="Single-stranded right-handed beta-helix, Pectin lyase-like"/>
    <property type="match status" value="1"/>
</dbReference>
<keyword evidence="5 7" id="KW-0378">Hydrolase</keyword>
<feature type="signal peptide" evidence="8">
    <location>
        <begin position="1"/>
        <end position="35"/>
    </location>
</feature>
<dbReference type="OrthoDB" id="9795222at2"/>
<gene>
    <name evidence="9" type="ORF">ZBT109_1348</name>
</gene>
<evidence type="ECO:0000256" key="8">
    <source>
        <dbReference type="SAM" id="SignalP"/>
    </source>
</evidence>
<evidence type="ECO:0000313" key="10">
    <source>
        <dbReference type="Proteomes" id="UP000267342"/>
    </source>
</evidence>
<dbReference type="Pfam" id="PF00295">
    <property type="entry name" value="Glyco_hydro_28"/>
    <property type="match status" value="1"/>
</dbReference>
<evidence type="ECO:0000313" key="9">
    <source>
        <dbReference type="EMBL" id="BBG30108.1"/>
    </source>
</evidence>
<keyword evidence="3" id="KW-0134">Cell wall</keyword>
<dbReference type="Proteomes" id="UP000267342">
    <property type="component" value="Chromosome"/>
</dbReference>
<keyword evidence="4" id="KW-0964">Secreted</keyword>
<dbReference type="InterPro" id="IPR000743">
    <property type="entry name" value="Glyco_hydro_28"/>
</dbReference>
<comment type="similarity">
    <text evidence="2 7">Belongs to the glycosyl hydrolase 28 family.</text>
</comment>
<reference evidence="9 10" key="1">
    <citation type="submission" date="2018-09" db="EMBL/GenBank/DDBJ databases">
        <title>Zymobacter palmae IAM14233 (=T109) whole genome analysis.</title>
        <authorList>
            <person name="Yanase H."/>
        </authorList>
    </citation>
    <scope>NUCLEOTIDE SEQUENCE [LARGE SCALE GENOMIC DNA]</scope>
    <source>
        <strain evidence="9 10">IAM14233</strain>
    </source>
</reference>
<keyword evidence="6 7" id="KW-0326">Glycosidase</keyword>
<dbReference type="STRING" id="1123510.GCA_000620025_00338"/>
<evidence type="ECO:0000256" key="1">
    <source>
        <dbReference type="ARBA" id="ARBA00004191"/>
    </source>
</evidence>
<dbReference type="KEGG" id="zpl:ZBT109_1348"/>
<dbReference type="RefSeq" id="WP_051524014.1">
    <property type="nucleotide sequence ID" value="NZ_AP018933.1"/>
</dbReference>
<dbReference type="EMBL" id="AP018933">
    <property type="protein sequence ID" value="BBG30108.1"/>
    <property type="molecule type" value="Genomic_DNA"/>
</dbReference>
<dbReference type="AlphaFoldDB" id="A0A348HEQ6"/>
<evidence type="ECO:0000256" key="5">
    <source>
        <dbReference type="ARBA" id="ARBA00022801"/>
    </source>
</evidence>
<evidence type="ECO:0000256" key="4">
    <source>
        <dbReference type="ARBA" id="ARBA00022525"/>
    </source>
</evidence>
<sequence length="413" mass="43331">MFNNPACYSFKKWLPVAALSGVAIAGLMDISAARAADTRDVSEPTTPDACTTLTAAGTDATSTIQDALNACPTGQAVKLVASDSNSTFLSGPITIPSDRSLIIDKGAVLQAVNNAAAFDKGSNTCGTLNSDGKGCNALITLKNASNSGIYGEGTIDGQGGVELSDKGTTWWQLAADAKTQKNKQNAPRLVQIDNSQNITLYKITLKNSPNFHVVFKKGNGLTAWGVTIDTPSTARNTDGIDPISSQNVTVANSNISTGDDNVAVKANPDTGASRNMSFLNNTFGAGHGMSIGSETKDGVYDIHVNTLTMNGTTNGLRIKSDKSASGEVARVYYDHVTMNDVKNQIVMDTVYENKSGSTQANWHDVYYNDVCSTTKGAVILNGTNASSTLTPTMTDVNLAEGTTWTLINATVTK</sequence>
<evidence type="ECO:0000256" key="6">
    <source>
        <dbReference type="ARBA" id="ARBA00023295"/>
    </source>
</evidence>
<keyword evidence="8" id="KW-0732">Signal</keyword>
<feature type="chain" id="PRO_5016774412" evidence="8">
    <location>
        <begin position="36"/>
        <end position="413"/>
    </location>
</feature>
<evidence type="ECO:0000256" key="2">
    <source>
        <dbReference type="ARBA" id="ARBA00008834"/>
    </source>
</evidence>
<proteinExistence type="inferred from homology"/>
<evidence type="ECO:0000256" key="7">
    <source>
        <dbReference type="RuleBase" id="RU361169"/>
    </source>
</evidence>
<dbReference type="SUPFAM" id="SSF51126">
    <property type="entry name" value="Pectin lyase-like"/>
    <property type="match status" value="1"/>
</dbReference>
<dbReference type="GO" id="GO:0005975">
    <property type="term" value="P:carbohydrate metabolic process"/>
    <property type="evidence" value="ECO:0007669"/>
    <property type="project" value="InterPro"/>
</dbReference>
<keyword evidence="10" id="KW-1185">Reference proteome</keyword>